<dbReference type="InterPro" id="IPR015797">
    <property type="entry name" value="NUDIX_hydrolase-like_dom_sf"/>
</dbReference>
<feature type="domain" description="Nudix hydrolase" evidence="2">
    <location>
        <begin position="1"/>
        <end position="151"/>
    </location>
</feature>
<dbReference type="PROSITE" id="PS51462">
    <property type="entry name" value="NUDIX"/>
    <property type="match status" value="1"/>
</dbReference>
<proteinExistence type="predicted"/>
<dbReference type="RefSeq" id="WP_112571690.1">
    <property type="nucleotide sequence ID" value="NZ_CP043450.1"/>
</dbReference>
<dbReference type="SUPFAM" id="SSF55811">
    <property type="entry name" value="Nudix"/>
    <property type="match status" value="1"/>
</dbReference>
<dbReference type="CDD" id="cd04662">
    <property type="entry name" value="NUDIX_Hydrolase"/>
    <property type="match status" value="1"/>
</dbReference>
<accession>A0A5C1HV67</accession>
<name>A0A5C1HV67_9SPHI</name>
<gene>
    <name evidence="3" type="ORF">DEO27_007250</name>
</gene>
<dbReference type="InterPro" id="IPR000086">
    <property type="entry name" value="NUDIX_hydrolase_dom"/>
</dbReference>
<reference evidence="3" key="1">
    <citation type="submission" date="2019-08" db="EMBL/GenBank/DDBJ databases">
        <title>Comparative genome analysis confer to the adaptation heavy metal polluted environment.</title>
        <authorList>
            <person name="Li Y."/>
        </authorList>
    </citation>
    <scope>NUCLEOTIDE SEQUENCE [LARGE SCALE GENOMIC DNA]</scope>
    <source>
        <strain evidence="3">P1</strain>
    </source>
</reference>
<dbReference type="InterPro" id="IPR051325">
    <property type="entry name" value="Nudix_hydrolase_domain"/>
</dbReference>
<evidence type="ECO:0000259" key="2">
    <source>
        <dbReference type="PROSITE" id="PS51462"/>
    </source>
</evidence>
<evidence type="ECO:0000256" key="1">
    <source>
        <dbReference type="ARBA" id="ARBA00022801"/>
    </source>
</evidence>
<dbReference type="PANTHER" id="PTHR21340">
    <property type="entry name" value="DIADENOSINE 5,5-P1,P4-TETRAPHOSPHATE PYROPHOSPHOHYDROLASE MUTT"/>
    <property type="match status" value="1"/>
</dbReference>
<dbReference type="PROSITE" id="PS00893">
    <property type="entry name" value="NUDIX_BOX"/>
    <property type="match status" value="1"/>
</dbReference>
<keyword evidence="4" id="KW-1185">Reference proteome</keyword>
<keyword evidence="1" id="KW-0378">Hydrolase</keyword>
<dbReference type="EMBL" id="CP043450">
    <property type="protein sequence ID" value="QEM09822.1"/>
    <property type="molecule type" value="Genomic_DNA"/>
</dbReference>
<dbReference type="Proteomes" id="UP000251402">
    <property type="component" value="Chromosome"/>
</dbReference>
<dbReference type="OrthoDB" id="954553at2"/>
<dbReference type="AlphaFoldDB" id="A0A5C1HV67"/>
<dbReference type="InterPro" id="IPR020084">
    <property type="entry name" value="NUDIX_hydrolase_CS"/>
</dbReference>
<organism evidence="3 4">
    <name type="scientific">Mucilaginibacter rubeus</name>
    <dbReference type="NCBI Taxonomy" id="2027860"/>
    <lineage>
        <taxon>Bacteria</taxon>
        <taxon>Pseudomonadati</taxon>
        <taxon>Bacteroidota</taxon>
        <taxon>Sphingobacteriia</taxon>
        <taxon>Sphingobacteriales</taxon>
        <taxon>Sphingobacteriaceae</taxon>
        <taxon>Mucilaginibacter</taxon>
    </lineage>
</organism>
<dbReference type="Pfam" id="PF00293">
    <property type="entry name" value="NUDIX"/>
    <property type="match status" value="1"/>
</dbReference>
<dbReference type="GO" id="GO:0006167">
    <property type="term" value="P:AMP biosynthetic process"/>
    <property type="evidence" value="ECO:0007669"/>
    <property type="project" value="TreeGrafter"/>
</dbReference>
<dbReference type="GO" id="GO:0004081">
    <property type="term" value="F:bis(5'-nucleosyl)-tetraphosphatase (asymmetrical) activity"/>
    <property type="evidence" value="ECO:0007669"/>
    <property type="project" value="TreeGrafter"/>
</dbReference>
<sequence length="151" mass="16840">MPKQSAGILLYRKTAQGLQVFLVHPGGPFFKNKDVGSWSIPKGEYLPDEDPLAAAKREFQEETGQEISGDFIALSPIKQKGGKTVQAWAIEGNIDPEKIKSNTFEIEWPPRSGRKQAFDEIDRAEWFNIPTAKIKINPAQAAFINELEATI</sequence>
<evidence type="ECO:0000313" key="4">
    <source>
        <dbReference type="Proteomes" id="UP000251402"/>
    </source>
</evidence>
<protein>
    <submittedName>
        <fullName evidence="3">NUDIX domain-containing protein</fullName>
    </submittedName>
</protein>
<dbReference type="Gene3D" id="3.90.79.10">
    <property type="entry name" value="Nucleoside Triphosphate Pyrophosphohydrolase"/>
    <property type="match status" value="1"/>
</dbReference>
<dbReference type="PANTHER" id="PTHR21340:SF7">
    <property type="entry name" value="NUDIX HYDROLASE DOMAIN-CONTAINING PROTEIN"/>
    <property type="match status" value="1"/>
</dbReference>
<evidence type="ECO:0000313" key="3">
    <source>
        <dbReference type="EMBL" id="QEM09822.1"/>
    </source>
</evidence>
<dbReference type="KEGG" id="mrub:DEO27_007250"/>
<dbReference type="GO" id="GO:0006754">
    <property type="term" value="P:ATP biosynthetic process"/>
    <property type="evidence" value="ECO:0007669"/>
    <property type="project" value="TreeGrafter"/>
</dbReference>